<proteinExistence type="predicted"/>
<evidence type="ECO:0000256" key="1">
    <source>
        <dbReference type="SAM" id="MobiDB-lite"/>
    </source>
</evidence>
<reference evidence="2" key="2">
    <citation type="submission" date="2021-04" db="EMBL/GenBank/DDBJ databases">
        <authorList>
            <person name="Gilroy R."/>
        </authorList>
    </citation>
    <scope>NUCLEOTIDE SEQUENCE</scope>
    <source>
        <strain evidence="2">CHK173-259</strain>
    </source>
</reference>
<comment type="caution">
    <text evidence="2">The sequence shown here is derived from an EMBL/GenBank/DDBJ whole genome shotgun (WGS) entry which is preliminary data.</text>
</comment>
<dbReference type="EMBL" id="DXGJ01000065">
    <property type="protein sequence ID" value="HIW72658.1"/>
    <property type="molecule type" value="Genomic_DNA"/>
</dbReference>
<accession>A0A9D1U575</accession>
<dbReference type="AlphaFoldDB" id="A0A9D1U575"/>
<reference evidence="2" key="1">
    <citation type="journal article" date="2021" name="PeerJ">
        <title>Extensive microbial diversity within the chicken gut microbiome revealed by metagenomics and culture.</title>
        <authorList>
            <person name="Gilroy R."/>
            <person name="Ravi A."/>
            <person name="Getino M."/>
            <person name="Pursley I."/>
            <person name="Horton D.L."/>
            <person name="Alikhan N.F."/>
            <person name="Baker D."/>
            <person name="Gharbi K."/>
            <person name="Hall N."/>
            <person name="Watson M."/>
            <person name="Adriaenssens E.M."/>
            <person name="Foster-Nyarko E."/>
            <person name="Jarju S."/>
            <person name="Secka A."/>
            <person name="Antonio M."/>
            <person name="Oren A."/>
            <person name="Chaudhuri R.R."/>
            <person name="La Ragione R."/>
            <person name="Hildebrand F."/>
            <person name="Pallen M.J."/>
        </authorList>
    </citation>
    <scope>NUCLEOTIDE SEQUENCE</scope>
    <source>
        <strain evidence="2">CHK173-259</strain>
    </source>
</reference>
<organism evidence="2 3">
    <name type="scientific">Candidatus Levilactobacillus faecigallinarum</name>
    <dbReference type="NCBI Taxonomy" id="2838638"/>
    <lineage>
        <taxon>Bacteria</taxon>
        <taxon>Bacillati</taxon>
        <taxon>Bacillota</taxon>
        <taxon>Bacilli</taxon>
        <taxon>Lactobacillales</taxon>
        <taxon>Lactobacillaceae</taxon>
        <taxon>Levilactobacillus</taxon>
    </lineage>
</organism>
<gene>
    <name evidence="2" type="ORF">H9875_08550</name>
</gene>
<name>A0A9D1U575_9LACO</name>
<feature type="region of interest" description="Disordered" evidence="1">
    <location>
        <begin position="102"/>
        <end position="147"/>
    </location>
</feature>
<protein>
    <submittedName>
        <fullName evidence="2">Replication terminator protein</fullName>
    </submittedName>
</protein>
<evidence type="ECO:0000313" key="2">
    <source>
        <dbReference type="EMBL" id="HIW72658.1"/>
    </source>
</evidence>
<feature type="compositionally biased region" description="Basic and acidic residues" evidence="1">
    <location>
        <begin position="116"/>
        <end position="131"/>
    </location>
</feature>
<sequence>MSKQQKLINVDLTELANGAIQEKLDHTMKDVMTNILNPNTDAKKKRKVTITLTMAPSENRDTLTLDAQVKATLVPENAATTTVLVGRNDGGYIEANELKSGTKGQTYFDPDDEELKDDKGEPIEKVEREAATSENVIDLQKQRKAGN</sequence>
<evidence type="ECO:0000313" key="3">
    <source>
        <dbReference type="Proteomes" id="UP000886822"/>
    </source>
</evidence>
<dbReference type="Proteomes" id="UP000886822">
    <property type="component" value="Unassembled WGS sequence"/>
</dbReference>